<keyword evidence="3" id="KW-1185">Reference proteome</keyword>
<feature type="transmembrane region" description="Helical" evidence="1">
    <location>
        <begin position="7"/>
        <end position="28"/>
    </location>
</feature>
<evidence type="ECO:0000313" key="3">
    <source>
        <dbReference type="Proteomes" id="UP001163726"/>
    </source>
</evidence>
<evidence type="ECO:0008006" key="4">
    <source>
        <dbReference type="Google" id="ProtNLM"/>
    </source>
</evidence>
<evidence type="ECO:0000256" key="1">
    <source>
        <dbReference type="SAM" id="Phobius"/>
    </source>
</evidence>
<dbReference type="RefSeq" id="WP_268075793.1">
    <property type="nucleotide sequence ID" value="NZ_CP109965.1"/>
</dbReference>
<accession>A0ABY7AP25</accession>
<reference evidence="2" key="1">
    <citation type="submission" date="2022-10" db="EMBL/GenBank/DDBJ databases">
        <title>Catenovulum adriacola sp. nov. isolated in the Harbour of Susak.</title>
        <authorList>
            <person name="Schoch T."/>
            <person name="Reich S.J."/>
            <person name="Stoeferle S."/>
            <person name="Flaiz M."/>
            <person name="Kazda M."/>
            <person name="Riedel C.U."/>
            <person name="Duerre P."/>
        </authorList>
    </citation>
    <scope>NUCLEOTIDE SEQUENCE</scope>
    <source>
        <strain evidence="2">TS8</strain>
    </source>
</reference>
<feature type="transmembrane region" description="Helical" evidence="1">
    <location>
        <begin position="48"/>
        <end position="66"/>
    </location>
</feature>
<keyword evidence="1" id="KW-0812">Transmembrane</keyword>
<gene>
    <name evidence="2" type="ORF">OLW01_05835</name>
</gene>
<proteinExistence type="predicted"/>
<name>A0ABY7AP25_9ALTE</name>
<organism evidence="2 3">
    <name type="scientific">Catenovulum adriaticum</name>
    <dbReference type="NCBI Taxonomy" id="2984846"/>
    <lineage>
        <taxon>Bacteria</taxon>
        <taxon>Pseudomonadati</taxon>
        <taxon>Pseudomonadota</taxon>
        <taxon>Gammaproteobacteria</taxon>
        <taxon>Alteromonadales</taxon>
        <taxon>Alteromonadaceae</taxon>
        <taxon>Catenovulum</taxon>
    </lineage>
</organism>
<keyword evidence="1" id="KW-0472">Membrane</keyword>
<dbReference type="Proteomes" id="UP001163726">
    <property type="component" value="Chromosome"/>
</dbReference>
<protein>
    <recommendedName>
        <fullName evidence="4">Heme biosynthesis protein HemY</fullName>
    </recommendedName>
</protein>
<keyword evidence="1" id="KW-1133">Transmembrane helix</keyword>
<dbReference type="EMBL" id="CP109965">
    <property type="protein sequence ID" value="WAJ71317.1"/>
    <property type="molecule type" value="Genomic_DNA"/>
</dbReference>
<sequence>MHFFKQILIGCLAACMIIAIAAGIYWLFHAGERYLDASYSTNPITSPILWLVIIIAALIALVTRFWRVYQEKRFIKRFHQYKKMQNKAARNKVSHNKTQ</sequence>
<evidence type="ECO:0000313" key="2">
    <source>
        <dbReference type="EMBL" id="WAJ71317.1"/>
    </source>
</evidence>